<protein>
    <submittedName>
        <fullName evidence="1">Uncharacterized protein</fullName>
    </submittedName>
</protein>
<dbReference type="Proteomes" id="UP001202328">
    <property type="component" value="Unassembled WGS sequence"/>
</dbReference>
<dbReference type="EMBL" id="JAJJMB010000289">
    <property type="protein sequence ID" value="KAI3962603.1"/>
    <property type="molecule type" value="Genomic_DNA"/>
</dbReference>
<evidence type="ECO:0000313" key="1">
    <source>
        <dbReference type="EMBL" id="KAI3962603.1"/>
    </source>
</evidence>
<proteinExistence type="predicted"/>
<evidence type="ECO:0000313" key="2">
    <source>
        <dbReference type="Proteomes" id="UP001202328"/>
    </source>
</evidence>
<dbReference type="AlphaFoldDB" id="A0AAD4XZX5"/>
<dbReference type="PANTHER" id="PTHR33132:SF135">
    <property type="entry name" value="OS02G0799700 PROTEIN"/>
    <property type="match status" value="1"/>
</dbReference>
<accession>A0AAD4XZX5</accession>
<name>A0AAD4XZX5_9MAGN</name>
<reference evidence="1" key="1">
    <citation type="submission" date="2022-04" db="EMBL/GenBank/DDBJ databases">
        <title>A functionally conserved STORR gene fusion in Papaver species that diverged 16.8 million years ago.</title>
        <authorList>
            <person name="Catania T."/>
        </authorList>
    </citation>
    <scope>NUCLEOTIDE SEQUENCE</scope>
    <source>
        <strain evidence="1">S-188037</strain>
    </source>
</reference>
<organism evidence="1 2">
    <name type="scientific">Papaver atlanticum</name>
    <dbReference type="NCBI Taxonomy" id="357466"/>
    <lineage>
        <taxon>Eukaryota</taxon>
        <taxon>Viridiplantae</taxon>
        <taxon>Streptophyta</taxon>
        <taxon>Embryophyta</taxon>
        <taxon>Tracheophyta</taxon>
        <taxon>Spermatophyta</taxon>
        <taxon>Magnoliopsida</taxon>
        <taxon>Ranunculales</taxon>
        <taxon>Papaveraceae</taxon>
        <taxon>Papaveroideae</taxon>
        <taxon>Papaver</taxon>
    </lineage>
</organism>
<keyword evidence="2" id="KW-1185">Reference proteome</keyword>
<dbReference type="PANTHER" id="PTHR33132">
    <property type="entry name" value="OSJNBB0118P14.9 PROTEIN"/>
    <property type="match status" value="1"/>
</dbReference>
<comment type="caution">
    <text evidence="1">The sequence shown here is derived from an EMBL/GenBank/DDBJ whole genome shotgun (WGS) entry which is preliminary data.</text>
</comment>
<sequence length="99" mass="11395">MCHPCIPLINYSDEEKRMMMLIREVIRRGHHDQVVEMVVSPAAATTTSTMKVQYCLCSPTQHPGSFRCKHHQNGYQWGTTNARNRLQTDRFINTITSTS</sequence>
<gene>
    <name evidence="1" type="ORF">MKW98_008470</name>
</gene>